<name>A0A5C8Z6D2_9ACTN</name>
<dbReference type="OrthoDB" id="5192752at2"/>
<dbReference type="EMBL" id="VKAC01000011">
    <property type="protein sequence ID" value="TXR52859.1"/>
    <property type="molecule type" value="Genomic_DNA"/>
</dbReference>
<protein>
    <submittedName>
        <fullName evidence="1">Uncharacterized protein</fullName>
    </submittedName>
</protein>
<sequence length="107" mass="11655">MSYDVLLFLPPDEPHLWPGAVEGQLVALEERPAEPGLVLDDCIERIAALLPESAWTGPPRAETTETAALLELTPDAAPAVRDLVLELAPSLRPFVAYDLQVEDFLVP</sequence>
<accession>A0A5C8Z6D2</accession>
<evidence type="ECO:0000313" key="2">
    <source>
        <dbReference type="Proteomes" id="UP000321234"/>
    </source>
</evidence>
<dbReference type="AlphaFoldDB" id="A0A5C8Z6D2"/>
<gene>
    <name evidence="1" type="ORF">FMM08_17255</name>
</gene>
<organism evidence="1 2">
    <name type="scientific">Quadrisphaera setariae</name>
    <dbReference type="NCBI Taxonomy" id="2593304"/>
    <lineage>
        <taxon>Bacteria</taxon>
        <taxon>Bacillati</taxon>
        <taxon>Actinomycetota</taxon>
        <taxon>Actinomycetes</taxon>
        <taxon>Kineosporiales</taxon>
        <taxon>Kineosporiaceae</taxon>
        <taxon>Quadrisphaera</taxon>
    </lineage>
</organism>
<reference evidence="1 2" key="1">
    <citation type="submission" date="2019-07" db="EMBL/GenBank/DDBJ databases">
        <title>Quadrisphaera sp. strain DD2A genome sequencing and assembly.</title>
        <authorList>
            <person name="Kim I."/>
        </authorList>
    </citation>
    <scope>NUCLEOTIDE SEQUENCE [LARGE SCALE GENOMIC DNA]</scope>
    <source>
        <strain evidence="1 2">DD2A</strain>
    </source>
</reference>
<evidence type="ECO:0000313" key="1">
    <source>
        <dbReference type="EMBL" id="TXR52859.1"/>
    </source>
</evidence>
<comment type="caution">
    <text evidence="1">The sequence shown here is derived from an EMBL/GenBank/DDBJ whole genome shotgun (WGS) entry which is preliminary data.</text>
</comment>
<keyword evidence="2" id="KW-1185">Reference proteome</keyword>
<dbReference type="Proteomes" id="UP000321234">
    <property type="component" value="Unassembled WGS sequence"/>
</dbReference>
<proteinExistence type="predicted"/>
<dbReference type="RefSeq" id="WP_147927626.1">
    <property type="nucleotide sequence ID" value="NZ_VKAC01000011.1"/>
</dbReference>